<dbReference type="FunFam" id="1.50.40.10:FF:000079">
    <property type="entry name" value="Mitochondrial carrier protein RIM2"/>
    <property type="match status" value="1"/>
</dbReference>
<keyword evidence="2 11" id="KW-0813">Transport</keyword>
<dbReference type="InterPro" id="IPR002067">
    <property type="entry name" value="MCP"/>
</dbReference>
<dbReference type="PROSITE" id="PS50920">
    <property type="entry name" value="SOLCAR"/>
    <property type="match status" value="3"/>
</dbReference>
<comment type="similarity">
    <text evidence="11">Belongs to the mitochondrial carrier (TC 2.A.29) family.</text>
</comment>
<evidence type="ECO:0000256" key="6">
    <source>
        <dbReference type="ARBA" id="ARBA00022989"/>
    </source>
</evidence>
<evidence type="ECO:0000256" key="7">
    <source>
        <dbReference type="ARBA" id="ARBA00023128"/>
    </source>
</evidence>
<evidence type="ECO:0000256" key="12">
    <source>
        <dbReference type="SAM" id="MobiDB-lite"/>
    </source>
</evidence>
<dbReference type="GO" id="GO:0005743">
    <property type="term" value="C:mitochondrial inner membrane"/>
    <property type="evidence" value="ECO:0007669"/>
    <property type="project" value="UniProtKB-SubCell"/>
</dbReference>
<dbReference type="InterPro" id="IPR049562">
    <property type="entry name" value="SLC25A33/36-like"/>
</dbReference>
<evidence type="ECO:0000256" key="5">
    <source>
        <dbReference type="ARBA" id="ARBA00022792"/>
    </source>
</evidence>
<dbReference type="SUPFAM" id="SSF103506">
    <property type="entry name" value="Mitochondrial carrier"/>
    <property type="match status" value="1"/>
</dbReference>
<comment type="catalytic activity">
    <reaction evidence="9">
        <text>5-methyl-UTP(out) + UTP(in) = 5-methyl-UTP(in) + UTP(out)</text>
        <dbReference type="Rhea" id="RHEA:73523"/>
        <dbReference type="ChEBI" id="CHEBI:46398"/>
        <dbReference type="ChEBI" id="CHEBI:63527"/>
    </reaction>
</comment>
<organism evidence="13">
    <name type="scientific">Blastobotrys adeninivorans</name>
    <name type="common">Yeast</name>
    <name type="synonym">Arxula adeninivorans</name>
    <dbReference type="NCBI Taxonomy" id="409370"/>
    <lineage>
        <taxon>Eukaryota</taxon>
        <taxon>Fungi</taxon>
        <taxon>Dikarya</taxon>
        <taxon>Ascomycota</taxon>
        <taxon>Saccharomycotina</taxon>
        <taxon>Dipodascomycetes</taxon>
        <taxon>Dipodascales</taxon>
        <taxon>Trichomonascaceae</taxon>
        <taxon>Blastobotrys</taxon>
    </lineage>
</organism>
<dbReference type="PANTHER" id="PTHR45829:SF4">
    <property type="entry name" value="MITOCHONDRIAL CARRIER PROTEIN RIM2"/>
    <property type="match status" value="1"/>
</dbReference>
<gene>
    <name evidence="13" type="ORF">GNLVRS02_ARAD1D19206g</name>
</gene>
<dbReference type="GO" id="GO:0015218">
    <property type="term" value="F:pyrimidine nucleotide transmembrane transporter activity"/>
    <property type="evidence" value="ECO:0007669"/>
    <property type="project" value="InterPro"/>
</dbReference>
<dbReference type="InterPro" id="IPR023395">
    <property type="entry name" value="MCP_dom_sf"/>
</dbReference>
<name>A0A060TG07_BLAAD</name>
<evidence type="ECO:0000256" key="10">
    <source>
        <dbReference type="PROSITE-ProRule" id="PRU00282"/>
    </source>
</evidence>
<keyword evidence="6" id="KW-1133">Transmembrane helix</keyword>
<evidence type="ECO:0000256" key="2">
    <source>
        <dbReference type="ARBA" id="ARBA00022448"/>
    </source>
</evidence>
<evidence type="ECO:0000256" key="11">
    <source>
        <dbReference type="RuleBase" id="RU000488"/>
    </source>
</evidence>
<feature type="repeat" description="Solcar" evidence="10">
    <location>
        <begin position="50"/>
        <end position="150"/>
    </location>
</feature>
<feature type="region of interest" description="Disordered" evidence="12">
    <location>
        <begin position="1"/>
        <end position="34"/>
    </location>
</feature>
<dbReference type="FunFam" id="1.50.40.10:FF:000088">
    <property type="entry name" value="Mitochondrial carrier protein RIM2"/>
    <property type="match status" value="1"/>
</dbReference>
<dbReference type="Gene3D" id="1.50.40.10">
    <property type="entry name" value="Mitochondrial carrier domain"/>
    <property type="match status" value="1"/>
</dbReference>
<feature type="compositionally biased region" description="Polar residues" evidence="12">
    <location>
        <begin position="21"/>
        <end position="33"/>
    </location>
</feature>
<protein>
    <submittedName>
        <fullName evidence="13">ARAD1D19206p</fullName>
    </submittedName>
</protein>
<keyword evidence="8 10" id="KW-0472">Membrane</keyword>
<reference evidence="13" key="2">
    <citation type="submission" date="2014-06" db="EMBL/GenBank/DDBJ databases">
        <title>The complete genome of Blastobotrys (Arxula) adeninivorans LS3 - a yeast of biotechnological interest.</title>
        <authorList>
            <person name="Kunze G."/>
            <person name="Gaillardin C."/>
            <person name="Czernicka M."/>
            <person name="Durrens P."/>
            <person name="Martin T."/>
            <person name="Boer E."/>
            <person name="Gabaldon T."/>
            <person name="Cruz J."/>
            <person name="Talla E."/>
            <person name="Marck C."/>
            <person name="Goffeau A."/>
            <person name="Barbe V."/>
            <person name="Baret P."/>
            <person name="Baronian K."/>
            <person name="Beier S."/>
            <person name="Bleykasten C."/>
            <person name="Bode R."/>
            <person name="Casaregola S."/>
            <person name="Despons L."/>
            <person name="Fairhead C."/>
            <person name="Giersberg M."/>
            <person name="Gierski P."/>
            <person name="Hahnel U."/>
            <person name="Hartmann A."/>
            <person name="Jankowska D."/>
            <person name="Jubin C."/>
            <person name="Jung P."/>
            <person name="Lafontaine I."/>
            <person name="Leh-Louis V."/>
            <person name="Lemaire M."/>
            <person name="Marcet-Houben M."/>
            <person name="Mascher M."/>
            <person name="Morel G."/>
            <person name="Richard G.-F."/>
            <person name="Riechen J."/>
            <person name="Sacerdot C."/>
            <person name="Sarkar A."/>
            <person name="Savel G."/>
            <person name="Schacherer J."/>
            <person name="Sherman D."/>
            <person name="Straub M.-L."/>
            <person name="Stein N."/>
            <person name="Thierry A."/>
            <person name="Trautwein-Schult A."/>
            <person name="Westhof E."/>
            <person name="Worch S."/>
            <person name="Dujon B."/>
            <person name="Souciet J.-L."/>
            <person name="Wincker P."/>
            <person name="Scholz U."/>
            <person name="Neuveglise N."/>
        </authorList>
    </citation>
    <scope>NUCLEOTIDE SEQUENCE</scope>
    <source>
        <strain evidence="13">LS3</strain>
    </source>
</reference>
<dbReference type="EMBL" id="HG937694">
    <property type="protein sequence ID" value="CDP37777.1"/>
    <property type="molecule type" value="Genomic_DNA"/>
</dbReference>
<feature type="repeat" description="Solcar" evidence="10">
    <location>
        <begin position="160"/>
        <end position="250"/>
    </location>
</feature>
<dbReference type="GO" id="GO:1990519">
    <property type="term" value="P:pyrimidine nucleotide import into mitochondrion"/>
    <property type="evidence" value="ECO:0007669"/>
    <property type="project" value="TreeGrafter"/>
</dbReference>
<dbReference type="Pfam" id="PF00153">
    <property type="entry name" value="Mito_carr"/>
    <property type="match status" value="3"/>
</dbReference>
<evidence type="ECO:0000256" key="4">
    <source>
        <dbReference type="ARBA" id="ARBA00022737"/>
    </source>
</evidence>
<evidence type="ECO:0000256" key="8">
    <source>
        <dbReference type="ARBA" id="ARBA00023136"/>
    </source>
</evidence>
<sequence>MIDTNQVHHHHRPPPPPVVENFTSDESSTSQPVVPTIPRKVHFKAEDAKVSPWLHFVAGGVGGMAGALVTCPLDVVKTRLQSDFYGSRHVASTASKIPGLRHVADTLSILTNVYRAEGVRSLFKGLGPNLVGVIPSRSINFFTYGTGKEFIATNFNDGKEATWVHLLAAANAGIVTSTATNPIWLVKTRLQLDKSTAVNGQRQYKNSVDCIRKVLSQEGIAGLYRGLTASYLGVAESSLQWVLYEQMKAFIRKREARRAHIEGTEPTFGDKFFNWAATSGSAGLAKLTASLITYPHEVVRTRLRQAPLENGKPKYTGLVNCFKIVLKEEGLLSMYGGLTPHLLRTVPNSIIMFGVWELIIRTFSHH</sequence>
<dbReference type="PANTHER" id="PTHR45829">
    <property type="entry name" value="MITOCHONDRIAL CARRIER PROTEIN RIM2"/>
    <property type="match status" value="1"/>
</dbReference>
<reference evidence="13" key="1">
    <citation type="submission" date="2014-02" db="EMBL/GenBank/DDBJ databases">
        <authorList>
            <person name="Genoscope - CEA"/>
        </authorList>
    </citation>
    <scope>NUCLEOTIDE SEQUENCE</scope>
    <source>
        <strain evidence="13">LS3</strain>
    </source>
</reference>
<evidence type="ECO:0000256" key="1">
    <source>
        <dbReference type="ARBA" id="ARBA00004448"/>
    </source>
</evidence>
<dbReference type="PRINTS" id="PR00926">
    <property type="entry name" value="MITOCARRIER"/>
</dbReference>
<keyword evidence="3 10" id="KW-0812">Transmembrane</keyword>
<evidence type="ECO:0000256" key="9">
    <source>
        <dbReference type="ARBA" id="ARBA00093195"/>
    </source>
</evidence>
<comment type="subcellular location">
    <subcellularLocation>
        <location evidence="1">Mitochondrion inner membrane</location>
        <topology evidence="1">Multi-pass membrane protein</topology>
    </subcellularLocation>
</comment>
<keyword evidence="7" id="KW-0496">Mitochondrion</keyword>
<keyword evidence="5" id="KW-0999">Mitochondrion inner membrane</keyword>
<feature type="repeat" description="Solcar" evidence="10">
    <location>
        <begin position="273"/>
        <end position="362"/>
    </location>
</feature>
<keyword evidence="4" id="KW-0677">Repeat</keyword>
<evidence type="ECO:0000313" key="13">
    <source>
        <dbReference type="EMBL" id="CDP37777.1"/>
    </source>
</evidence>
<evidence type="ECO:0000256" key="3">
    <source>
        <dbReference type="ARBA" id="ARBA00022692"/>
    </source>
</evidence>
<accession>A0A060TG07</accession>
<dbReference type="PhylomeDB" id="A0A060TG07"/>
<dbReference type="InterPro" id="IPR018108">
    <property type="entry name" value="MCP_transmembrane"/>
</dbReference>
<dbReference type="AlphaFoldDB" id="A0A060TG07"/>
<proteinExistence type="inferred from homology"/>